<sequence>MSNGICFKPFYHHEPGASVGSDVPQKVDLRQIINGILWLNKASCQWCLILPTCGNWNTIYDYVKRLVTPRHLDRLDGVAAPL</sequence>
<accession>W4LS19</accession>
<dbReference type="InterPro" id="IPR025161">
    <property type="entry name" value="IS402-like_dom"/>
</dbReference>
<evidence type="ECO:0000313" key="2">
    <source>
        <dbReference type="EMBL" id="ETX00819.1"/>
    </source>
</evidence>
<gene>
    <name evidence="2" type="ORF">ETSY2_38405</name>
</gene>
<dbReference type="Pfam" id="PF13340">
    <property type="entry name" value="DUF4096"/>
    <property type="match status" value="1"/>
</dbReference>
<comment type="caution">
    <text evidence="2">The sequence shown here is derived from an EMBL/GenBank/DDBJ whole genome shotgun (WGS) entry which is preliminary data.</text>
</comment>
<protein>
    <recommendedName>
        <fullName evidence="1">Insertion element IS402-like domain-containing protein</fullName>
    </recommendedName>
</protein>
<keyword evidence="3" id="KW-1185">Reference proteome</keyword>
<dbReference type="EMBL" id="AZHX01001688">
    <property type="protein sequence ID" value="ETX00819.1"/>
    <property type="molecule type" value="Genomic_DNA"/>
</dbReference>
<dbReference type="AlphaFoldDB" id="W4LS19"/>
<organism evidence="2 3">
    <name type="scientific">Candidatus Entotheonella gemina</name>
    <dbReference type="NCBI Taxonomy" id="1429439"/>
    <lineage>
        <taxon>Bacteria</taxon>
        <taxon>Pseudomonadati</taxon>
        <taxon>Nitrospinota/Tectimicrobiota group</taxon>
        <taxon>Candidatus Tectimicrobiota</taxon>
        <taxon>Candidatus Entotheonellia</taxon>
        <taxon>Candidatus Entotheonellales</taxon>
        <taxon>Candidatus Entotheonellaceae</taxon>
        <taxon>Candidatus Entotheonella</taxon>
    </lineage>
</organism>
<evidence type="ECO:0000313" key="3">
    <source>
        <dbReference type="Proteomes" id="UP000019140"/>
    </source>
</evidence>
<feature type="domain" description="Insertion element IS402-like" evidence="1">
    <location>
        <begin position="20"/>
        <end position="73"/>
    </location>
</feature>
<evidence type="ECO:0000259" key="1">
    <source>
        <dbReference type="Pfam" id="PF13340"/>
    </source>
</evidence>
<dbReference type="HOGENOM" id="CLU_2551992_0_0_7"/>
<reference evidence="2 3" key="1">
    <citation type="journal article" date="2014" name="Nature">
        <title>An environmental bacterial taxon with a large and distinct metabolic repertoire.</title>
        <authorList>
            <person name="Wilson M.C."/>
            <person name="Mori T."/>
            <person name="Ruckert C."/>
            <person name="Uria A.R."/>
            <person name="Helf M.J."/>
            <person name="Takada K."/>
            <person name="Gernert C."/>
            <person name="Steffens U.A."/>
            <person name="Heycke N."/>
            <person name="Schmitt S."/>
            <person name="Rinke C."/>
            <person name="Helfrich E.J."/>
            <person name="Brachmann A.O."/>
            <person name="Gurgui C."/>
            <person name="Wakimoto T."/>
            <person name="Kracht M."/>
            <person name="Crusemann M."/>
            <person name="Hentschel U."/>
            <person name="Abe I."/>
            <person name="Matsunaga S."/>
            <person name="Kalinowski J."/>
            <person name="Takeyama H."/>
            <person name="Piel J."/>
        </authorList>
    </citation>
    <scope>NUCLEOTIDE SEQUENCE [LARGE SCALE GENOMIC DNA]</scope>
    <source>
        <strain evidence="3">TSY2</strain>
    </source>
</reference>
<dbReference type="Proteomes" id="UP000019140">
    <property type="component" value="Unassembled WGS sequence"/>
</dbReference>
<proteinExistence type="predicted"/>
<name>W4LS19_9BACT</name>